<proteinExistence type="predicted"/>
<dbReference type="Proteomes" id="UP000001191">
    <property type="component" value="Chromosome"/>
</dbReference>
<dbReference type="PRINTS" id="PR00413">
    <property type="entry name" value="HADHALOGNASE"/>
</dbReference>
<dbReference type="InterPro" id="IPR050155">
    <property type="entry name" value="HAD-like_hydrolase_sf"/>
</dbReference>
<dbReference type="Gene3D" id="3.40.50.1000">
    <property type="entry name" value="HAD superfamily/HAD-like"/>
    <property type="match status" value="1"/>
</dbReference>
<dbReference type="EC" id="3.1.3.18" evidence="1"/>
<dbReference type="OrthoDB" id="9797743at2"/>
<dbReference type="HOGENOM" id="CLU_045011_19_2_3"/>
<sequence>MAYQGVILDVDGTLVLSNDAHAQAWVEAFSAFGYEVKFEQVRPLIGMGGDQIIPKFAPGLSDRQGKGKEIAEKRKELIINKFATNLSPATGARQLILKMLSVGLRLIIASSATSQELSVLLKAAQVDDLLSQDEATTSSDAEASKPDPDIVEAALSKLNIEPASVVMLGDTPYDVESANKAGVGVIAFRCGGFDDSQLKDAIAIYDDPSDLLTHYDSSPLATKVMKST</sequence>
<organism evidence="1 2">
    <name type="scientific">Nostoc punctiforme (strain ATCC 29133 / PCC 73102)</name>
    <dbReference type="NCBI Taxonomy" id="63737"/>
    <lineage>
        <taxon>Bacteria</taxon>
        <taxon>Bacillati</taxon>
        <taxon>Cyanobacteriota</taxon>
        <taxon>Cyanophyceae</taxon>
        <taxon>Nostocales</taxon>
        <taxon>Nostocaceae</taxon>
        <taxon>Nostoc</taxon>
    </lineage>
</organism>
<dbReference type="InterPro" id="IPR023198">
    <property type="entry name" value="PGP-like_dom2"/>
</dbReference>
<evidence type="ECO:0000313" key="2">
    <source>
        <dbReference type="Proteomes" id="UP000001191"/>
    </source>
</evidence>
<dbReference type="InterPro" id="IPR006439">
    <property type="entry name" value="HAD-SF_hydro_IA"/>
</dbReference>
<dbReference type="EnsemblBacteria" id="ACC80101">
    <property type="protein sequence ID" value="ACC80101"/>
    <property type="gene ID" value="Npun_F1393"/>
</dbReference>
<dbReference type="Pfam" id="PF13419">
    <property type="entry name" value="HAD_2"/>
    <property type="match status" value="1"/>
</dbReference>
<dbReference type="SFLD" id="SFLDG01129">
    <property type="entry name" value="C1.5:_HAD__Beta-PGM__Phosphata"/>
    <property type="match status" value="1"/>
</dbReference>
<protein>
    <submittedName>
        <fullName evidence="1">HAD-superfamily hydrolase, subfamily IA, variant 1</fullName>
        <ecNumber evidence="1">3.1.3.18</ecNumber>
    </submittedName>
</protein>
<dbReference type="STRING" id="63737.Npun_F1393"/>
<evidence type="ECO:0000313" key="1">
    <source>
        <dbReference type="EMBL" id="ACC80101.1"/>
    </source>
</evidence>
<dbReference type="EMBL" id="CP001037">
    <property type="protein sequence ID" value="ACC80101.1"/>
    <property type="molecule type" value="Genomic_DNA"/>
</dbReference>
<dbReference type="GO" id="GO:0006281">
    <property type="term" value="P:DNA repair"/>
    <property type="evidence" value="ECO:0007669"/>
    <property type="project" value="TreeGrafter"/>
</dbReference>
<dbReference type="NCBIfam" id="TIGR01549">
    <property type="entry name" value="HAD-SF-IA-v1"/>
    <property type="match status" value="1"/>
</dbReference>
<dbReference type="eggNOG" id="COG0546">
    <property type="taxonomic scope" value="Bacteria"/>
</dbReference>
<dbReference type="NCBIfam" id="TIGR01509">
    <property type="entry name" value="HAD-SF-IA-v3"/>
    <property type="match status" value="1"/>
</dbReference>
<dbReference type="InterPro" id="IPR041492">
    <property type="entry name" value="HAD_2"/>
</dbReference>
<dbReference type="AlphaFoldDB" id="B2IYL4"/>
<dbReference type="InterPro" id="IPR023214">
    <property type="entry name" value="HAD_sf"/>
</dbReference>
<dbReference type="Gene3D" id="1.10.150.240">
    <property type="entry name" value="Putative phosphatase, domain 2"/>
    <property type="match status" value="1"/>
</dbReference>
<name>B2IYL4_NOSP7</name>
<dbReference type="GO" id="GO:0008967">
    <property type="term" value="F:phosphoglycolate phosphatase activity"/>
    <property type="evidence" value="ECO:0007669"/>
    <property type="project" value="UniProtKB-EC"/>
</dbReference>
<dbReference type="SFLD" id="SFLDS00003">
    <property type="entry name" value="Haloacid_Dehalogenase"/>
    <property type="match status" value="1"/>
</dbReference>
<dbReference type="InterPro" id="IPR036412">
    <property type="entry name" value="HAD-like_sf"/>
</dbReference>
<dbReference type="RefSeq" id="WP_012408122.1">
    <property type="nucleotide sequence ID" value="NC_010628.1"/>
</dbReference>
<gene>
    <name evidence="1" type="ordered locus">Npun_F1393</name>
</gene>
<dbReference type="PhylomeDB" id="B2IYL4"/>
<accession>B2IYL4</accession>
<dbReference type="SUPFAM" id="SSF56784">
    <property type="entry name" value="HAD-like"/>
    <property type="match status" value="1"/>
</dbReference>
<dbReference type="GO" id="GO:0005829">
    <property type="term" value="C:cytosol"/>
    <property type="evidence" value="ECO:0007669"/>
    <property type="project" value="TreeGrafter"/>
</dbReference>
<dbReference type="PANTHER" id="PTHR43434:SF16">
    <property type="entry name" value="BLL8046 PROTEIN"/>
    <property type="match status" value="1"/>
</dbReference>
<dbReference type="KEGG" id="npu:Npun_F1393"/>
<dbReference type="PANTHER" id="PTHR43434">
    <property type="entry name" value="PHOSPHOGLYCOLATE PHOSPHATASE"/>
    <property type="match status" value="1"/>
</dbReference>
<keyword evidence="1" id="KW-0378">Hydrolase</keyword>
<reference evidence="1 2" key="2">
    <citation type="journal article" date="2013" name="Plant Physiol.">
        <title>A Nostoc punctiforme Sugar Transporter Necessary to Establish a Cyanobacterium-Plant Symbiosis.</title>
        <authorList>
            <person name="Ekman M."/>
            <person name="Picossi S."/>
            <person name="Campbell E.L."/>
            <person name="Meeks J.C."/>
            <person name="Flores E."/>
        </authorList>
    </citation>
    <scope>NUCLEOTIDE SEQUENCE [LARGE SCALE GENOMIC DNA]</scope>
    <source>
        <strain evidence="2">ATCC 29133 / PCC 73102</strain>
    </source>
</reference>
<dbReference type="SFLD" id="SFLDG01135">
    <property type="entry name" value="C1.5.6:_HAD__Beta-PGM__Phospha"/>
    <property type="match status" value="1"/>
</dbReference>
<reference evidence="2" key="1">
    <citation type="submission" date="2008-04" db="EMBL/GenBank/DDBJ databases">
        <title>Complete sequence of chromosome of Nostoc punctiforme ATCC 29133.</title>
        <authorList>
            <consortium name="US DOE Joint Genome Institute"/>
            <person name="Copeland A."/>
            <person name="Lucas S."/>
            <person name="Lapidus A."/>
            <person name="Glavina del Rio T."/>
            <person name="Dalin E."/>
            <person name="Tice H."/>
            <person name="Pitluck S."/>
            <person name="Chain P."/>
            <person name="Malfatti S."/>
            <person name="Shin M."/>
            <person name="Vergez L."/>
            <person name="Schmutz J."/>
            <person name="Larimer F."/>
            <person name="Land M."/>
            <person name="Hauser L."/>
            <person name="Kyrpides N."/>
            <person name="Kim E."/>
            <person name="Meeks J.C."/>
            <person name="Elhai J."/>
            <person name="Campbell E.L."/>
            <person name="Thiel T."/>
            <person name="Longmire J."/>
            <person name="Potts M."/>
            <person name="Atlas R."/>
        </authorList>
    </citation>
    <scope>NUCLEOTIDE SEQUENCE [LARGE SCALE GENOMIC DNA]</scope>
    <source>
        <strain evidence="2">ATCC 29133 / PCC 73102</strain>
    </source>
</reference>
<keyword evidence="2" id="KW-1185">Reference proteome</keyword>